<proteinExistence type="predicted"/>
<protein>
    <recommendedName>
        <fullName evidence="2">Restriction endonuclease type IV Mrr domain-containing protein</fullName>
    </recommendedName>
</protein>
<dbReference type="SUPFAM" id="SSF48452">
    <property type="entry name" value="TPR-like"/>
    <property type="match status" value="1"/>
</dbReference>
<evidence type="ECO:0000313" key="3">
    <source>
        <dbReference type="EMBL" id="BCL57307.1"/>
    </source>
</evidence>
<dbReference type="Gene3D" id="1.25.40.10">
    <property type="entry name" value="Tetratricopeptide repeat domain"/>
    <property type="match status" value="1"/>
</dbReference>
<sequence>MDFYTLTPATFEEMCFEYAKQIYNKDDYILFHTRYTHDGGKDIETKFFDEIHEYKIWAECKHHRRNIGLEEIGKNVVLVIAHNINKIIFFSSSLIRDSAKKEIIHISRRLNFEVQFLDDTLLKNELIKYPELVNKYFPSYKINQKEIQDKLSIKIKLNEIGICDPEYKNTFYLRDSDMFYTNVFISNTTNHYFSNIKIDWLDDDDNIEILNTYKDEWISEEIKPFSDYLITFLCHVKKLHGKEIEMPNIILSYDYDDKTYYNDNQLPILSLKRYNWHPLQGSKYIEFICNDFANAIVKNKTGLFQYIEIEGKTGCGKSRIINEMKPRALENDYLFFSYDSYNYQDLDIIRRIICDIAGISYKQRNIFYTQEQLEKLIISPKITENAAKIISNFIFKNDQSNDFINIINYISQYTAILIKERSKNKPIIISIDNIQNSNSVFLNLLINLIEDFENNNIHVILITALNTEKVSNENIEIIENYKKVINHSRNSKPNQYLFFNPRWFEKDVITFWMESLKRFDANDSLVEQLVHKFGDNPLEVTMVSDYLKQNSILAQHSNEEWYVYNKDKFSNILNEFFSGFKLIFKNKINAIFEQHKEFLSSLKKIISTLVLFNNSIDTYSLFRIVDSSEAIDILKEYSIIKIEDNIYSFYHDSMYLFFKKEGIYTYKVIDRIINFMQNNEFEQKKLVSYNIYYCQNKIYEYSKLAKEILIDYINDFSYIQAIEFGKNLYNNKSLKTKNIKLYLQCAHLYAFACSSLGKKDESCNIFYELSKLYITNQAIIDIEEICDFFRDAINSQLQSNRFDEALEIIKIYKTINPKSKIHDFLLYNREAVTYLSINKIDKAKDIFEKSLRVAETIENNSKFWTSTTYSDIALMYFYSKFKEENKKKTIEYLKMAISDYYQSIDETVYRKHEITWHEAFVDILEEQYDKAIKRLSREFEENHSCLSIYEKFRIKNLIALCQMYKGDYKKAINELKNIQAECEVNQHSAAVAKLNNNIGVAYMLLNENVMAYEYIKTAYLQIQSANIYLKMYPIVSNYLIIIKMLGKSTEDVLNNLSMIHDPFFIKYCKKVCKKNTDIGQSWTMWNFKGMDYIY</sequence>
<dbReference type="GO" id="GO:0003677">
    <property type="term" value="F:DNA binding"/>
    <property type="evidence" value="ECO:0007669"/>
    <property type="project" value="InterPro"/>
</dbReference>
<dbReference type="Pfam" id="PF04471">
    <property type="entry name" value="Mrr_cat"/>
    <property type="match status" value="1"/>
</dbReference>
<dbReference type="SUPFAM" id="SSF52540">
    <property type="entry name" value="P-loop containing nucleoside triphosphate hydrolases"/>
    <property type="match status" value="1"/>
</dbReference>
<dbReference type="InterPro" id="IPR019734">
    <property type="entry name" value="TPR_rpt"/>
</dbReference>
<name>A0A7I8DXG1_9FIRM</name>
<dbReference type="Proteomes" id="UP000593842">
    <property type="component" value="Chromosome"/>
</dbReference>
<feature type="coiled-coil region" evidence="1">
    <location>
        <begin position="921"/>
        <end position="997"/>
    </location>
</feature>
<organism evidence="3 4">
    <name type="scientific">Faecalibacillus intestinalis</name>
    <dbReference type="NCBI Taxonomy" id="1982626"/>
    <lineage>
        <taxon>Bacteria</taxon>
        <taxon>Bacillati</taxon>
        <taxon>Bacillota</taxon>
        <taxon>Erysipelotrichia</taxon>
        <taxon>Erysipelotrichales</taxon>
        <taxon>Coprobacillaceae</taxon>
        <taxon>Faecalibacillus</taxon>
    </lineage>
</organism>
<dbReference type="RefSeq" id="WP_200765218.1">
    <property type="nucleotide sequence ID" value="NZ_AP024085.1"/>
</dbReference>
<dbReference type="AlphaFoldDB" id="A0A7I8DXG1"/>
<dbReference type="EMBL" id="AP024085">
    <property type="protein sequence ID" value="BCL57307.1"/>
    <property type="molecule type" value="Genomic_DNA"/>
</dbReference>
<dbReference type="InterPro" id="IPR011990">
    <property type="entry name" value="TPR-like_helical_dom_sf"/>
</dbReference>
<accession>A0A7I8DXG1</accession>
<dbReference type="GO" id="GO:0004519">
    <property type="term" value="F:endonuclease activity"/>
    <property type="evidence" value="ECO:0007669"/>
    <property type="project" value="InterPro"/>
</dbReference>
<dbReference type="InterPro" id="IPR027417">
    <property type="entry name" value="P-loop_NTPase"/>
</dbReference>
<dbReference type="GeneID" id="70579450"/>
<dbReference type="SMART" id="SM00028">
    <property type="entry name" value="TPR"/>
    <property type="match status" value="3"/>
</dbReference>
<evidence type="ECO:0000256" key="1">
    <source>
        <dbReference type="SAM" id="Coils"/>
    </source>
</evidence>
<feature type="domain" description="Restriction endonuclease type IV Mrr" evidence="2">
    <location>
        <begin position="5"/>
        <end position="106"/>
    </location>
</feature>
<dbReference type="KEGG" id="fit:Fi14EGH31_10190"/>
<reference evidence="4" key="1">
    <citation type="submission" date="2020-09" db="EMBL/GenBank/DDBJ databases">
        <title>Complete genome sequencing of Faecalibacillus intestinalis strain 14EGH31.</title>
        <authorList>
            <person name="Sakamoto M."/>
            <person name="Murakami T."/>
            <person name="Mori H."/>
        </authorList>
    </citation>
    <scope>NUCLEOTIDE SEQUENCE [LARGE SCALE GENOMIC DNA]</scope>
    <source>
        <strain evidence="4">14EGH31</strain>
    </source>
</reference>
<gene>
    <name evidence="3" type="ORF">Fi14EGH31_10190</name>
</gene>
<dbReference type="InterPro" id="IPR007560">
    <property type="entry name" value="Restrct_endonuc_IV_Mrr"/>
</dbReference>
<evidence type="ECO:0000313" key="4">
    <source>
        <dbReference type="Proteomes" id="UP000593842"/>
    </source>
</evidence>
<evidence type="ECO:0000259" key="2">
    <source>
        <dbReference type="Pfam" id="PF04471"/>
    </source>
</evidence>
<dbReference type="GO" id="GO:0009307">
    <property type="term" value="P:DNA restriction-modification system"/>
    <property type="evidence" value="ECO:0007669"/>
    <property type="project" value="InterPro"/>
</dbReference>
<keyword evidence="1" id="KW-0175">Coiled coil</keyword>